<feature type="transmembrane region" description="Helical" evidence="9">
    <location>
        <begin position="3092"/>
        <end position="3113"/>
    </location>
</feature>
<reference evidence="10 11" key="1">
    <citation type="submission" date="2024-02" db="EMBL/GenBank/DDBJ databases">
        <authorList>
            <person name="Chen Y."/>
            <person name="Shah S."/>
            <person name="Dougan E. K."/>
            <person name="Thang M."/>
            <person name="Chan C."/>
        </authorList>
    </citation>
    <scope>NUCLEOTIDE SEQUENCE [LARGE SCALE GENOMIC DNA]</scope>
</reference>
<feature type="transmembrane region" description="Helical" evidence="9">
    <location>
        <begin position="3259"/>
        <end position="3279"/>
    </location>
</feature>
<dbReference type="PANTHER" id="PTHR43867:SF2">
    <property type="entry name" value="CELLULOSE SYNTHASE CATALYTIC SUBUNIT A [UDP-FORMING]"/>
    <property type="match status" value="1"/>
</dbReference>
<dbReference type="Proteomes" id="UP001642464">
    <property type="component" value="Unassembled WGS sequence"/>
</dbReference>
<feature type="transmembrane region" description="Helical" evidence="9">
    <location>
        <begin position="3378"/>
        <end position="3402"/>
    </location>
</feature>
<feature type="transmembrane region" description="Helical" evidence="9">
    <location>
        <begin position="1529"/>
        <end position="1554"/>
    </location>
</feature>
<evidence type="ECO:0000256" key="1">
    <source>
        <dbReference type="ARBA" id="ARBA00004141"/>
    </source>
</evidence>
<evidence type="ECO:0000256" key="6">
    <source>
        <dbReference type="ARBA" id="ARBA00023136"/>
    </source>
</evidence>
<feature type="transmembrane region" description="Helical" evidence="9">
    <location>
        <begin position="1411"/>
        <end position="1431"/>
    </location>
</feature>
<feature type="region of interest" description="Disordered" evidence="8">
    <location>
        <begin position="2369"/>
        <end position="2390"/>
    </location>
</feature>
<dbReference type="InterPro" id="IPR029044">
    <property type="entry name" value="Nucleotide-diphossugar_trans"/>
</dbReference>
<keyword evidence="5 9" id="KW-1133">Transmembrane helix</keyword>
<feature type="compositionally biased region" description="Acidic residues" evidence="8">
    <location>
        <begin position="2017"/>
        <end position="2030"/>
    </location>
</feature>
<evidence type="ECO:0000256" key="4">
    <source>
        <dbReference type="ARBA" id="ARBA00022692"/>
    </source>
</evidence>
<name>A0ABP0NTM7_9DINO</name>
<evidence type="ECO:0000256" key="5">
    <source>
        <dbReference type="ARBA" id="ARBA00022989"/>
    </source>
</evidence>
<gene>
    <name evidence="10" type="ORF">SCF082_LOCUS33942</name>
</gene>
<feature type="transmembrane region" description="Helical" evidence="9">
    <location>
        <begin position="3446"/>
        <end position="3467"/>
    </location>
</feature>
<feature type="region of interest" description="Disordered" evidence="8">
    <location>
        <begin position="2010"/>
        <end position="2031"/>
    </location>
</feature>
<dbReference type="InterPro" id="IPR050321">
    <property type="entry name" value="Glycosyltr_2/OpgH_subfam"/>
</dbReference>
<protein>
    <submittedName>
        <fullName evidence="10">ANK_REP_REGION domain-containing protein</fullName>
    </submittedName>
</protein>
<keyword evidence="11" id="KW-1185">Reference proteome</keyword>
<organism evidence="10 11">
    <name type="scientific">Durusdinium trenchii</name>
    <dbReference type="NCBI Taxonomy" id="1381693"/>
    <lineage>
        <taxon>Eukaryota</taxon>
        <taxon>Sar</taxon>
        <taxon>Alveolata</taxon>
        <taxon>Dinophyceae</taxon>
        <taxon>Suessiales</taxon>
        <taxon>Symbiodiniaceae</taxon>
        <taxon>Durusdinium</taxon>
    </lineage>
</organism>
<dbReference type="EMBL" id="CAXAMM010030668">
    <property type="protein sequence ID" value="CAK9066861.1"/>
    <property type="molecule type" value="Genomic_DNA"/>
</dbReference>
<evidence type="ECO:0000256" key="8">
    <source>
        <dbReference type="SAM" id="MobiDB-lite"/>
    </source>
</evidence>
<feature type="transmembrane region" description="Helical" evidence="9">
    <location>
        <begin position="1505"/>
        <end position="1523"/>
    </location>
</feature>
<evidence type="ECO:0000256" key="3">
    <source>
        <dbReference type="ARBA" id="ARBA00022679"/>
    </source>
</evidence>
<evidence type="ECO:0000313" key="10">
    <source>
        <dbReference type="EMBL" id="CAK9066861.1"/>
    </source>
</evidence>
<keyword evidence="4 9" id="KW-0812">Transmembrane</keyword>
<feature type="transmembrane region" description="Helical" evidence="9">
    <location>
        <begin position="1243"/>
        <end position="1262"/>
    </location>
</feature>
<sequence>MPIDRDSLHLIVSPRPRRRSLSQILPDLRPIRRRTEAGGKDAPAITCWLPFGVAVHNEATLSHGRAAMPWGGVGVGISHLPLGPGDQGDGTGRLKERKIRTRVNQRVKPPLRSTLRWGYAFVFPGVCGIGWKHAGDTMGSREQLINGNGYNQAPQYGYDGSSTDVDGSTDEQETDEETIDHTLVNLKQPRGCRPPITAACCCHVCYVCQFLIFMVVFPLWTKWLVTNPMPTQYWHEQYPKWPSIAAVGGQNLAEESPVKYPIEMSPIPQQSDSCNYSCSSWRGYRTNEMNFRVSLTLNDSILAKGYVHTVYPVLLASADFNDWWVVADRRHSYPQPFWRARTAAAGHAYTYTTDTCNVPPDSQDSISQTTSGQYVLACVVWKPSSFAALEAMTSVEDSDIGTHCHSAGGVCGWTCDSVINSDLLEGCTADSTIEMTQSSIAGREIPSANFQGKIEMRECMNGGVNGVCDTGTEKFKQWNCHKCLYDPRTEDDMRRRLQIIPGIGGLPAGLPGLDTDPDTPATPGIPGVPGIDLPGVGGGSSSEGKGPMIYTSLPRFHVTVSGSTAPNGIDVFNQPRVFVLQSSRSSQGKWRKLYKHNYGMTSPPEAVGKDNKPLVKEDPDSYDEEMVPVQDPVSAHAMNLNQQNRLDIDPGWCYGRQGPLYLVACAVNSTLYEGTFTRFKAGQQAAPPPFNDRCVAVSGRCAYACQSEQRPLANCTADGYINQTALVGYVGYEKNQTAPVWLFCYVLLIGFGVKAVMLCPGVFSPYPHFRRYDPELTANLRYITVCIPSAGENKCVVLRNVIGAIGCMPKDCRCRYHVTFVDEGHRYEQKVMFMKLAAVIDRIPNFGGVSYEENVSRFFQTWVEETKKLDLAKVKDGAKGEDVEPQYMVRMCGKSSLKKLRTEGGWGTMAPQALEPLEQALNGLEEDLKSKKEEKKDMHRDDVADWEPKDRNSLALRMHYLARAKPIEDERTIKAQHVAPGTWYYKVPVNAENKDWLKLRANAREMVYGLEDDDAFMNNVPLRTSRGKAGGLNFSENYLCLYADRPENMYNDERDNYPCLYSICDARHQFQTDFFHTTIPYFFDDDMELNPYVGFTQCPQFFHEMQDKLDYLDNNNAQFFRLNCMIRNCCGGVSSCGTNGTWMIRHPPGDLVWEKERRRVRDAESKRKSQEYVERRTFHESCKVKDTASSLQQVLRGRRSQFINRRLSFGMAKNPVDYLAAVQRWAEGGVVLSLQTFFSCHKGVYMVWFTLIFFFCFLASLFRMVGKTDSTWAIVRWGLVDQEWYDQAISPVLDSMKHLALVARSEYFKQNPELLETYLTMTLQFISWVLTLVFFLLLVFLFTELLKLVQRTCGLRLPVIWPDEMRWWGRLLISMDNLTYFLWFWTAFFWIGFNYYSIFAKRTYHFSSTGMFSFMLIVQILSWGMIIASSLRYTLSTSMEANEVIGLSMDNIWRSTQLFYISAPLLLYSIIKGIQDYMRYQLYGEDISYWVGGDRGVMSKNLVKYWTLLLILGAIGAWIYYLIEGRKHMGVLSAVIIVSLIALDVLHPCTYLWVEKTKLKPAQAAKLTWSQALVTRGWWELMISNLILNETVTGLMKWLGPAWFVLMPFLTLFMPYIGVNQGLSWGWAMSAALARAAGAILMLPSITTVTFYEGEPRNEILRDMTKELVLANPWLAGELCRDPAGAACLKLPVSIELTRHYKETTREELRMDMPLMKMRKALKDVTVKPGIDCFESSKPLFFVSLLRCGVSSFALVVSMSHVLGDGFTFYRLYGALDQGLATVAGVQYAAGEGPARARLNPRRNLSFPSVMSSLLGAQKVSWPSSRWAHWGARLDGAIRPRHRWRAWYVDMAWLAEEKRLNTDDHGYVSSNDVLTSWFLTRGRFDYGIMSVNFRGRACQLDGTNAGNYKGGLAFWPEEFSSPRSIRQAIQNRFRTEREDVPGFLRSVLGRVGVSTNWASVGRELHLENCRQLLHLPVLGDVQVHGAMIIFQPLPNQLGIVLGERKRSVRAPKLGSTDPEEGSTEESDDETIDHTLVNLKQPRGCRPPLTAACCCHVCYVCQFLIFMVVFPLWTKWLVTNPMPTQYWHEQYPKWPSIAAVGGQKLAGRPLNSSSDQVPFQPACLRQQSDSCNYSCSSWRGYRTNEMNFRVSLILNHSGLGKGFVHTVYPVLLASADFNDWWVVADRRQAWPSPFWRAQTDAAGHTYVHDTESCTRPPEKGTELKMDSDLYVLACLVWKPSSFAELESLDELDDSDVASYCQSAGGVCGWSCDSVLSPELLEGCTAKSTIEMTRTSVAGREIPGADFQGEVELKQCESNIKSKSCETSMDSFRQWTCHNCYWDPRTEDDMRRLQGIGGLPPPPGGLDGLWLGSGDDKGDEDTSGGAFDTKTDEAKQPMVYTSLPRFRVSVSGAPPPEGTDVFSQPRVFVLYSSREKKGIWQKLYKDSYGKLSPPEPVDAENKPLVKKPESEYYNEEVVPLVDPASKHAMKLTQQNRLEIDPGWCYGRQGPMYLVACAVNSTLYEGTFERFKPGQQAAPPPFNDRCVAVGGRCAFACQGEQRPMANCSEDGYIHQSALLGDVAYEKNQTTPVWLFCYVLLVGFGVKAVMLCPGVFSPYPHFRRYDPELTAMLRYIMVTVPSAGESKCTVLRNIVGAIGCMPKDCRCRYHVAFVDEGHRAEQKVMFMKLAAVIERVPNFGGVSYEENVSRFFQSWVEDTKKMDLAKVKDGYPGEVEPEVMLRMCGKNTLRKLRKEGGWGSMPPEVFEPLEVALNILEEDLKNSKKEKKDLHRDDVADWEPQDRNSLALRLHYLARAKPMEDERTIKAQHVAPGTWYYKVPQNAENKDWLKLRANAREMVYGLEDDDPFMNNVPLRTSRGKAGGLNFAENYLSIYADKPENMYGDERDNYPCLYSICDARHQFQTDFFHSTIPYFFDDEMELNPYVGFTQCPQFFHEMQDKLDYLDNNNAQFFRLNCMIRNCCGGVSSCGTNGTWLIRHSQGDLVWERERRRVRDAESKRKSQEYVERRTFHESCKVEDTASSLQTVLRGRRSQFINRRLSYGMAKNPVDYLAAVQRWAEGGVVLSLQTFFSCHKGVYMVWFTLIFFFGFLASLFRLVSKTDPQWEFVKWGYVEEDWYTEVMAPVVKWLRSFALVARSEYFSQNPKLLETYLTMTLQFISWVLCLVFVFIFIFILTEFLKVVQRVCGLKLPVLWPDEMRWWGRLLISMDNLTYFLWFWTAFFWIGFNYYSIFAKRTYHFSSTGMFSFMLAVQLLSWGMVIAASMRYTLSTSMEANEVIGLSMDNLWRSTQLFYISAPLLLYSIIKGIQDYMRYQMYGEDISFWVGGDRGVMSTNLVKYWTLFLILGAIGAWIYYSIEGRKHTGVLSAVIIVTLIALDVLHPCTYLWVGRTKMTKEKAAQLTWSQAIVTRGWWEVMIGKLILNQTVTGVMKWLGPAWFVLMPFLTLVMPYIGVNQAFMMIGSTTNR</sequence>
<keyword evidence="2" id="KW-0328">Glycosyltransferase</keyword>
<evidence type="ECO:0000256" key="7">
    <source>
        <dbReference type="SAM" id="Coils"/>
    </source>
</evidence>
<feature type="transmembrane region" description="Helical" evidence="9">
    <location>
        <begin position="3353"/>
        <end position="3371"/>
    </location>
</feature>
<keyword evidence="3" id="KW-0808">Transferase</keyword>
<feature type="transmembrane region" description="Helical" evidence="9">
    <location>
        <begin position="1598"/>
        <end position="1619"/>
    </location>
</feature>
<comment type="subcellular location">
    <subcellularLocation>
        <location evidence="1">Membrane</location>
        <topology evidence="1">Multi-pass membrane protein</topology>
    </subcellularLocation>
</comment>
<evidence type="ECO:0000256" key="2">
    <source>
        <dbReference type="ARBA" id="ARBA00022676"/>
    </source>
</evidence>
<feature type="transmembrane region" description="Helical" evidence="9">
    <location>
        <begin position="1451"/>
        <end position="1471"/>
    </location>
</feature>
<feature type="coiled-coil region" evidence="7">
    <location>
        <begin position="914"/>
        <end position="941"/>
    </location>
</feature>
<keyword evidence="7" id="KW-0175">Coiled coil</keyword>
<evidence type="ECO:0000256" key="9">
    <source>
        <dbReference type="SAM" id="Phobius"/>
    </source>
</evidence>
<feature type="transmembrane region" description="Helical" evidence="9">
    <location>
        <begin position="3215"/>
        <end position="3239"/>
    </location>
</feature>
<dbReference type="Gene3D" id="3.30.559.10">
    <property type="entry name" value="Chloramphenicol acetyltransferase-like domain"/>
    <property type="match status" value="1"/>
</dbReference>
<dbReference type="PANTHER" id="PTHR43867">
    <property type="entry name" value="CELLULOSE SYNTHASE CATALYTIC SUBUNIT A [UDP-FORMING]"/>
    <property type="match status" value="1"/>
</dbReference>
<accession>A0ABP0NTM7</accession>
<feature type="transmembrane region" description="Helical" evidence="9">
    <location>
        <begin position="1318"/>
        <end position="1342"/>
    </location>
</feature>
<feature type="transmembrane region" description="Helical" evidence="9">
    <location>
        <begin position="1625"/>
        <end position="1652"/>
    </location>
</feature>
<feature type="transmembrane region" description="Helical" evidence="9">
    <location>
        <begin position="3300"/>
        <end position="3319"/>
    </location>
</feature>
<feature type="transmembrane region" description="Helical" evidence="9">
    <location>
        <begin position="1380"/>
        <end position="1399"/>
    </location>
</feature>
<dbReference type="InterPro" id="IPR023213">
    <property type="entry name" value="CAT-like_dom_sf"/>
</dbReference>
<evidence type="ECO:0000313" key="11">
    <source>
        <dbReference type="Proteomes" id="UP001642464"/>
    </source>
</evidence>
<proteinExistence type="predicted"/>
<keyword evidence="6 9" id="KW-0472">Membrane</keyword>
<feature type="transmembrane region" description="Helical" evidence="9">
    <location>
        <begin position="3173"/>
        <end position="3194"/>
    </location>
</feature>
<dbReference type="Gene3D" id="3.90.550.10">
    <property type="entry name" value="Spore Coat Polysaccharide Biosynthesis Protein SpsA, Chain A"/>
    <property type="match status" value="2"/>
</dbReference>
<comment type="caution">
    <text evidence="10">The sequence shown here is derived from an EMBL/GenBank/DDBJ whole genome shotgun (WGS) entry which is preliminary data.</text>
</comment>